<gene>
    <name evidence="1" type="ORF">Phi46:3_gp106</name>
</gene>
<reference evidence="2" key="2">
    <citation type="submission" date="2013-03" db="EMBL/GenBank/DDBJ databases">
        <title>The Cellulophaga phages: a novel, diverse, and globally ubiquitous model system.</title>
        <authorList>
            <person name="Holmfeldt K."/>
            <person name="Solonenko N."/>
            <person name="Shah M."/>
            <person name="Corrier K."/>
            <person name="Riemann L."/>
            <person name="VerBerkmoes N.C."/>
            <person name="Sullivan M.B."/>
        </authorList>
    </citation>
    <scope>NUCLEOTIDE SEQUENCE [LARGE SCALE GENOMIC DNA]</scope>
</reference>
<reference evidence="1 2" key="1">
    <citation type="journal article" date="2013" name="Proc. Natl. Acad. Sci. U.S.A.">
        <title>Twelve previously unknown phage genera are ubiquitous in global oceans.</title>
        <authorList>
            <person name="Holmfeldt K."/>
            <person name="Solonenko N."/>
            <person name="Shah M."/>
            <person name="Corrier K."/>
            <person name="Riemann L."/>
            <person name="Verberkmoes N.C."/>
            <person name="Sullivan M.B."/>
        </authorList>
    </citation>
    <scope>NUCLEOTIDE SEQUENCE [LARGE SCALE GENOMIC DNA]</scope>
    <source>
        <strain evidence="1">Phi46:3</strain>
    </source>
</reference>
<evidence type="ECO:0000313" key="2">
    <source>
        <dbReference type="Proteomes" id="UP000014727"/>
    </source>
</evidence>
<proteinExistence type="predicted"/>
<organism evidence="1 2">
    <name type="scientific">Cellulophaga phage phi46:3</name>
    <dbReference type="NCBI Taxonomy" id="1327985"/>
    <lineage>
        <taxon>Viruses</taxon>
        <taxon>Duplodnaviria</taxon>
        <taxon>Heunggongvirae</taxon>
        <taxon>Uroviricota</taxon>
        <taxon>Caudoviricetes</taxon>
        <taxon>Pachyviridae</taxon>
        <taxon>Bacelvirus</taxon>
        <taxon>Bacelvirus phi46tres</taxon>
    </lineage>
</organism>
<dbReference type="GeneID" id="16797298"/>
<dbReference type="Proteomes" id="UP000014727">
    <property type="component" value="Segment"/>
</dbReference>
<accession>S0A221</accession>
<protein>
    <submittedName>
        <fullName evidence="1">Uncharacterized protein</fullName>
    </submittedName>
</protein>
<keyword evidence="2" id="KW-1185">Reference proteome</keyword>
<evidence type="ECO:0000313" key="1">
    <source>
        <dbReference type="EMBL" id="AGO48850.1"/>
    </source>
</evidence>
<name>S0A221_9CAUD</name>
<dbReference type="KEGG" id="vg:16797298"/>
<dbReference type="RefSeq" id="YP_008241149.1">
    <property type="nucleotide sequence ID" value="NC_021792.1"/>
</dbReference>
<sequence length="73" mass="8800">MESRRYDVFLSKSKNNILKNKSIIKGAVVEYFNYNKKTVTITEVNFDKCIVRYKDEKGYTWYDYFMDANCFVI</sequence>
<dbReference type="EMBL" id="KC821622">
    <property type="protein sequence ID" value="AGO48850.1"/>
    <property type="molecule type" value="Genomic_DNA"/>
</dbReference>